<dbReference type="Pfam" id="PF02916">
    <property type="entry name" value="DNA_PPF"/>
    <property type="match status" value="1"/>
</dbReference>
<gene>
    <name evidence="2" type="ORF">GM543_13530</name>
</gene>
<dbReference type="InterPro" id="IPR004190">
    <property type="entry name" value="DNA_pol_proc_fac"/>
</dbReference>
<dbReference type="Gene3D" id="3.40.190.10">
    <property type="entry name" value="Periplasmic binding protein-like II"/>
    <property type="match status" value="1"/>
</dbReference>
<dbReference type="GO" id="GO:0006260">
    <property type="term" value="P:DNA replication"/>
    <property type="evidence" value="ECO:0007669"/>
    <property type="project" value="InterPro"/>
</dbReference>
<accession>A0A6I3U8D2</accession>
<proteinExistence type="predicted"/>
<reference evidence="2 3" key="1">
    <citation type="submission" date="2019-11" db="EMBL/GenBank/DDBJ databases">
        <title>Growth characteristics of pneumococcus vary with the chemical composition of the capsule and with environmental conditions.</title>
        <authorList>
            <person name="Tothpal A."/>
            <person name="Desobry K."/>
            <person name="Joshi S."/>
            <person name="Wyllie A.L."/>
            <person name="Weinberger D.M."/>
        </authorList>
    </citation>
    <scope>NUCLEOTIDE SEQUENCE [LARGE SCALE GENOMIC DNA]</scope>
    <source>
        <strain evidence="3">pnumococcus35B</strain>
    </source>
</reference>
<organism evidence="2 3">
    <name type="scientific">Streptococcus pneumoniae</name>
    <dbReference type="NCBI Taxonomy" id="1313"/>
    <lineage>
        <taxon>Bacteria</taxon>
        <taxon>Bacillati</taxon>
        <taxon>Bacillota</taxon>
        <taxon>Bacilli</taxon>
        <taxon>Lactobacillales</taxon>
        <taxon>Streptococcaceae</taxon>
        <taxon>Streptococcus</taxon>
    </lineage>
</organism>
<evidence type="ECO:0000313" key="2">
    <source>
        <dbReference type="EMBL" id="MTV88477.1"/>
    </source>
</evidence>
<dbReference type="AlphaFoldDB" id="A0A6I3U8D2"/>
<feature type="non-terminal residue" evidence="2">
    <location>
        <position position="1"/>
    </location>
</feature>
<feature type="non-terminal residue" evidence="2">
    <location>
        <position position="93"/>
    </location>
</feature>
<protein>
    <submittedName>
        <fullName evidence="2">LytR family transcriptional regulator</fullName>
    </submittedName>
</protein>
<dbReference type="Proteomes" id="UP000469505">
    <property type="component" value="Unassembled WGS sequence"/>
</dbReference>
<feature type="domain" description="DNA polymerase processivity factor" evidence="1">
    <location>
        <begin position="1"/>
        <end position="52"/>
    </location>
</feature>
<dbReference type="EMBL" id="WNHX01000748">
    <property type="protein sequence ID" value="MTV88477.1"/>
    <property type="molecule type" value="Genomic_DNA"/>
</dbReference>
<evidence type="ECO:0000313" key="3">
    <source>
        <dbReference type="Proteomes" id="UP000469505"/>
    </source>
</evidence>
<dbReference type="RefSeq" id="WP_330164162.1">
    <property type="nucleotide sequence ID" value="NZ_WNHX01000748.1"/>
</dbReference>
<comment type="caution">
    <text evidence="2">The sequence shown here is derived from an EMBL/GenBank/DDBJ whole genome shotgun (WGS) entry which is preliminary data.</text>
</comment>
<name>A0A6I3U8D2_STREE</name>
<evidence type="ECO:0000259" key="1">
    <source>
        <dbReference type="Pfam" id="PF02916"/>
    </source>
</evidence>
<sequence length="93" mass="10665">VMAPTDTDYEAIQSLLADIKEKQGKDLIVDKSKSYLEDYKSLISGDTKVIFLNSIFEHMIESDFPDFRDKIKKIYTKEMTKKVEAPKVSKGQT</sequence>